<reference evidence="3 5" key="1">
    <citation type="journal article" date="2004" name="Nature">
        <title>Genome duplication in the teleost fish Tetraodon nigroviridis reveals the early vertebrate proto-karyotype.</title>
        <authorList>
            <person name="Jaillon O."/>
            <person name="Aury J.-M."/>
            <person name="Brunet F."/>
            <person name="Petit J.-L."/>
            <person name="Stange-Thomann N."/>
            <person name="Mauceli E."/>
            <person name="Bouneau L."/>
            <person name="Fischer C."/>
            <person name="Ozouf-Costaz C."/>
            <person name="Bernot A."/>
            <person name="Nicaud S."/>
            <person name="Jaffe D."/>
            <person name="Fisher S."/>
            <person name="Lutfalla G."/>
            <person name="Dossat C."/>
            <person name="Segurens B."/>
            <person name="Dasilva C."/>
            <person name="Salanoubat M."/>
            <person name="Levy M."/>
            <person name="Boudet N."/>
            <person name="Castellano S."/>
            <person name="Anthouard V."/>
            <person name="Jubin C."/>
            <person name="Castelli V."/>
            <person name="Katinka M."/>
            <person name="Vacherie B."/>
            <person name="Biemont C."/>
            <person name="Skalli Z."/>
            <person name="Cattolico L."/>
            <person name="Poulain J."/>
            <person name="De Berardinis V."/>
            <person name="Cruaud C."/>
            <person name="Duprat S."/>
            <person name="Brottier P."/>
            <person name="Coutanceau J.-P."/>
            <person name="Gouzy J."/>
            <person name="Parra G."/>
            <person name="Lardier G."/>
            <person name="Chapple C."/>
            <person name="McKernan K.J."/>
            <person name="McEwan P."/>
            <person name="Bosak S."/>
            <person name="Kellis M."/>
            <person name="Volff J.-N."/>
            <person name="Guigo R."/>
            <person name="Zody M.C."/>
            <person name="Mesirov J."/>
            <person name="Lindblad-Toh K."/>
            <person name="Birren B."/>
            <person name="Nusbaum C."/>
            <person name="Kahn D."/>
            <person name="Robinson-Rechavi M."/>
            <person name="Laudet V."/>
            <person name="Schachter V."/>
            <person name="Quetier F."/>
            <person name="Saurin W."/>
            <person name="Scarpelli C."/>
            <person name="Wincker P."/>
            <person name="Lander E.S."/>
            <person name="Weissenbach J."/>
            <person name="Roest Crollius H."/>
        </authorList>
    </citation>
    <scope>NUCLEOTIDE SEQUENCE [LARGE SCALE GENOMIC DNA]</scope>
</reference>
<feature type="region of interest" description="Disordered" evidence="1">
    <location>
        <begin position="34"/>
        <end position="53"/>
    </location>
</feature>
<name>Q4SF58_TETNG</name>
<feature type="compositionally biased region" description="Low complexity" evidence="1">
    <location>
        <begin position="211"/>
        <end position="226"/>
    </location>
</feature>
<feature type="compositionally biased region" description="Polar residues" evidence="1">
    <location>
        <begin position="191"/>
        <end position="200"/>
    </location>
</feature>
<dbReference type="HOGENOM" id="CLU_863215_0_0_1"/>
<reference evidence="4" key="3">
    <citation type="submission" date="2025-05" db="UniProtKB">
        <authorList>
            <consortium name="Ensembl"/>
        </authorList>
    </citation>
    <scope>IDENTIFICATION</scope>
</reference>
<evidence type="ECO:0000313" key="5">
    <source>
        <dbReference type="Proteomes" id="UP000007303"/>
    </source>
</evidence>
<feature type="region of interest" description="Disordered" evidence="1">
    <location>
        <begin position="285"/>
        <end position="322"/>
    </location>
</feature>
<gene>
    <name evidence="3" type="ORF">GSTENG00019245001</name>
</gene>
<evidence type="ECO:0000313" key="4">
    <source>
        <dbReference type="Ensembl" id="ENSTNIP00000013053.1"/>
    </source>
</evidence>
<feature type="compositionally biased region" description="Basic and acidic residues" evidence="1">
    <location>
        <begin position="244"/>
        <end position="273"/>
    </location>
</feature>
<feature type="region of interest" description="Disordered" evidence="1">
    <location>
        <begin position="191"/>
        <end position="273"/>
    </location>
</feature>
<reference evidence="3" key="2">
    <citation type="submission" date="2004-02" db="EMBL/GenBank/DDBJ databases">
        <authorList>
            <consortium name="Genoscope"/>
            <consortium name="Whitehead Institute Centre for Genome Research"/>
        </authorList>
    </citation>
    <scope>NUCLEOTIDE SEQUENCE</scope>
</reference>
<evidence type="ECO:0000313" key="3">
    <source>
        <dbReference type="EMBL" id="CAG00724.1"/>
    </source>
</evidence>
<keyword evidence="5" id="KW-1185">Reference proteome</keyword>
<feature type="region of interest" description="Disordered" evidence="1">
    <location>
        <begin position="137"/>
        <end position="158"/>
    </location>
</feature>
<dbReference type="KEGG" id="tng:GSTEN00019245G001"/>
<proteinExistence type="predicted"/>
<dbReference type="EMBL" id="CAAE01014608">
    <property type="protein sequence ID" value="CAG00724.1"/>
    <property type="molecule type" value="Genomic_DNA"/>
</dbReference>
<organism evidence="3">
    <name type="scientific">Tetraodon nigroviridis</name>
    <name type="common">Spotted green pufferfish</name>
    <name type="synonym">Chelonodon nigroviridis</name>
    <dbReference type="NCBI Taxonomy" id="99883"/>
    <lineage>
        <taxon>Eukaryota</taxon>
        <taxon>Metazoa</taxon>
        <taxon>Chordata</taxon>
        <taxon>Craniata</taxon>
        <taxon>Vertebrata</taxon>
        <taxon>Euteleostomi</taxon>
        <taxon>Actinopterygii</taxon>
        <taxon>Neopterygii</taxon>
        <taxon>Teleostei</taxon>
        <taxon>Neoteleostei</taxon>
        <taxon>Acanthomorphata</taxon>
        <taxon>Eupercaria</taxon>
        <taxon>Tetraodontiformes</taxon>
        <taxon>Tetradontoidea</taxon>
        <taxon>Tetraodontidae</taxon>
        <taxon>Tetraodon</taxon>
    </lineage>
</organism>
<sequence>MSLRWRPPGALVLAAVLPLLAIPAGAQTGIFRGAPSQRVSTSPSGLLGSPEDGSSYSGALVAAGMRAGSAGGLPSGRPGYDGRHVGGMVRKTSRLWPAPHTDGGKVQNSLSYWENWQQTPGVKETDELRPDDGMKKSRFWGQAAPPGPPVGMDRPYRRSEIPRGQSYLFKPSRNPAVTGKPVGSVLNISREQQGGSQTSAHPAPAAEDQYGASSQGSAVSSAVSGSTLVPKPAQTPKRLYGYRGFEHPTRSRAEENSGRDHPSNPTRWFRDGRGWSLSPTPAFWAVFPSAGSGPTSGAPTPGTGRSGEPGGRGGQPFIWAEQ</sequence>
<feature type="compositionally biased region" description="Low complexity" evidence="1">
    <location>
        <begin position="288"/>
        <end position="303"/>
    </location>
</feature>
<feature type="compositionally biased region" description="Gly residues" evidence="1">
    <location>
        <begin position="304"/>
        <end position="314"/>
    </location>
</feature>
<accession>Q4SF58</accession>
<dbReference type="Ensembl" id="ENSTNIT00000013245.1">
    <property type="protein sequence ID" value="ENSTNIP00000013053.1"/>
    <property type="gene ID" value="ENSTNIG00000010155.1"/>
</dbReference>
<keyword evidence="2" id="KW-0732">Signal</keyword>
<evidence type="ECO:0000256" key="1">
    <source>
        <dbReference type="SAM" id="MobiDB-lite"/>
    </source>
</evidence>
<dbReference type="AlphaFoldDB" id="Q4SF58"/>
<protein>
    <submittedName>
        <fullName evidence="3">(spotted green pufferfish) hypothetical protein</fullName>
    </submittedName>
</protein>
<feature type="signal peptide" evidence="2">
    <location>
        <begin position="1"/>
        <end position="26"/>
    </location>
</feature>
<evidence type="ECO:0000256" key="2">
    <source>
        <dbReference type="SAM" id="SignalP"/>
    </source>
</evidence>
<dbReference type="Proteomes" id="UP000007303">
    <property type="component" value="Unassembled WGS sequence"/>
</dbReference>
<feature type="chain" id="PRO_5014105173" evidence="2">
    <location>
        <begin position="27"/>
        <end position="322"/>
    </location>
</feature>